<sequence>MNGEIKDLNTMAKAIELITKKVDKIAAVHTVETALDNVTPTKSNSEIDKKVDRRTTKLKPSRR</sequence>
<protein>
    <submittedName>
        <fullName evidence="2">Uncharacterized protein</fullName>
    </submittedName>
</protein>
<feature type="region of interest" description="Disordered" evidence="1">
    <location>
        <begin position="40"/>
        <end position="63"/>
    </location>
</feature>
<dbReference type="AlphaFoldDB" id="A0A8H4CPH0"/>
<dbReference type="RefSeq" id="XP_045266828.1">
    <property type="nucleotide sequence ID" value="XM_045407383.1"/>
</dbReference>
<gene>
    <name evidence="2" type="ORF">GCG54_00007402</name>
</gene>
<reference evidence="2" key="1">
    <citation type="journal article" date="2020" name="Phytopathology">
        <title>Genome sequence and comparative analysis of Colletotrichum gloeosporioides isolated from Liriodendron leaves.</title>
        <authorList>
            <person name="Fu F.F."/>
            <person name="Hao Z."/>
            <person name="Wang P."/>
            <person name="Lu Y."/>
            <person name="Xue L.J."/>
            <person name="Wei G."/>
            <person name="Tian Y."/>
            <person name="Baishi H."/>
            <person name="Xu H."/>
            <person name="Shi J."/>
            <person name="Cheng T."/>
            <person name="Wang G."/>
            <person name="Yi Y."/>
            <person name="Chen J."/>
        </authorList>
    </citation>
    <scope>NUCLEOTIDE SEQUENCE</scope>
    <source>
        <strain evidence="2">Lc1</strain>
    </source>
</reference>
<dbReference type="Proteomes" id="UP000613401">
    <property type="component" value="Unassembled WGS sequence"/>
</dbReference>
<keyword evidence="3" id="KW-1185">Reference proteome</keyword>
<evidence type="ECO:0000256" key="1">
    <source>
        <dbReference type="SAM" id="MobiDB-lite"/>
    </source>
</evidence>
<proteinExistence type="predicted"/>
<dbReference type="GeneID" id="69014547"/>
<name>A0A8H4CPH0_COLGL</name>
<comment type="caution">
    <text evidence="2">The sequence shown here is derived from an EMBL/GenBank/DDBJ whole genome shotgun (WGS) entry which is preliminary data.</text>
</comment>
<reference evidence="2" key="2">
    <citation type="submission" date="2020-03" db="EMBL/GenBank/DDBJ databases">
        <authorList>
            <person name="Fu F.-F."/>
            <person name="Chen J."/>
        </authorList>
    </citation>
    <scope>NUCLEOTIDE SEQUENCE</scope>
    <source>
        <strain evidence="2">Lc1</strain>
    </source>
</reference>
<accession>A0A8H4CPH0</accession>
<evidence type="ECO:0000313" key="3">
    <source>
        <dbReference type="Proteomes" id="UP000613401"/>
    </source>
</evidence>
<evidence type="ECO:0000313" key="2">
    <source>
        <dbReference type="EMBL" id="KAF3807669.1"/>
    </source>
</evidence>
<dbReference type="EMBL" id="WVTB01000027">
    <property type="protein sequence ID" value="KAF3807669.1"/>
    <property type="molecule type" value="Genomic_DNA"/>
</dbReference>
<organism evidence="2 3">
    <name type="scientific">Colletotrichum gloeosporioides</name>
    <name type="common">Anthracnose fungus</name>
    <name type="synonym">Glomerella cingulata</name>
    <dbReference type="NCBI Taxonomy" id="474922"/>
    <lineage>
        <taxon>Eukaryota</taxon>
        <taxon>Fungi</taxon>
        <taxon>Dikarya</taxon>
        <taxon>Ascomycota</taxon>
        <taxon>Pezizomycotina</taxon>
        <taxon>Sordariomycetes</taxon>
        <taxon>Hypocreomycetidae</taxon>
        <taxon>Glomerellales</taxon>
        <taxon>Glomerellaceae</taxon>
        <taxon>Colletotrichum</taxon>
        <taxon>Colletotrichum gloeosporioides species complex</taxon>
    </lineage>
</organism>
<feature type="compositionally biased region" description="Basic and acidic residues" evidence="1">
    <location>
        <begin position="45"/>
        <end position="55"/>
    </location>
</feature>